<accession>A0ABQ8THZ9</accession>
<dbReference type="EMBL" id="JAJSOF020000009">
    <property type="protein sequence ID" value="KAJ4445898.1"/>
    <property type="molecule type" value="Genomic_DNA"/>
</dbReference>
<gene>
    <name evidence="1" type="ORF">ANN_12584</name>
</gene>
<comment type="caution">
    <text evidence="1">The sequence shown here is derived from an EMBL/GenBank/DDBJ whole genome shotgun (WGS) entry which is preliminary data.</text>
</comment>
<proteinExistence type="predicted"/>
<sequence length="150" mass="17330">MDLREVGYDDRDWIDLAQDRDLWRAYVRAAMNFGFFKSHKKKLTPVRVFKLFTFLPLLELPYVSESSLQLKDSIGAIDSLLQKQVPGPVDEAVTLKLKKVLQRNPGLHLTSRGYRMLLRKKETEDALCLSAAPVMLFVHTITPHPRDETY</sequence>
<reference evidence="1 2" key="1">
    <citation type="journal article" date="2022" name="Allergy">
        <title>Genome assembly and annotation of Periplaneta americana reveal a comprehensive cockroach allergen profile.</title>
        <authorList>
            <person name="Wang L."/>
            <person name="Xiong Q."/>
            <person name="Saelim N."/>
            <person name="Wang L."/>
            <person name="Nong W."/>
            <person name="Wan A.T."/>
            <person name="Shi M."/>
            <person name="Liu X."/>
            <person name="Cao Q."/>
            <person name="Hui J.H.L."/>
            <person name="Sookrung N."/>
            <person name="Leung T.F."/>
            <person name="Tungtrongchitr A."/>
            <person name="Tsui S.K.W."/>
        </authorList>
    </citation>
    <scope>NUCLEOTIDE SEQUENCE [LARGE SCALE GENOMIC DNA]</scope>
    <source>
        <strain evidence="1">PWHHKU_190912</strain>
    </source>
</reference>
<organism evidence="1 2">
    <name type="scientific">Periplaneta americana</name>
    <name type="common">American cockroach</name>
    <name type="synonym">Blatta americana</name>
    <dbReference type="NCBI Taxonomy" id="6978"/>
    <lineage>
        <taxon>Eukaryota</taxon>
        <taxon>Metazoa</taxon>
        <taxon>Ecdysozoa</taxon>
        <taxon>Arthropoda</taxon>
        <taxon>Hexapoda</taxon>
        <taxon>Insecta</taxon>
        <taxon>Pterygota</taxon>
        <taxon>Neoptera</taxon>
        <taxon>Polyneoptera</taxon>
        <taxon>Dictyoptera</taxon>
        <taxon>Blattodea</taxon>
        <taxon>Blattoidea</taxon>
        <taxon>Blattidae</taxon>
        <taxon>Blattinae</taxon>
        <taxon>Periplaneta</taxon>
    </lineage>
</organism>
<dbReference type="Proteomes" id="UP001148838">
    <property type="component" value="Unassembled WGS sequence"/>
</dbReference>
<keyword evidence="2" id="KW-1185">Reference proteome</keyword>
<name>A0ABQ8THZ9_PERAM</name>
<protein>
    <submittedName>
        <fullName evidence="1">Uncharacterized protein</fullName>
    </submittedName>
</protein>
<evidence type="ECO:0000313" key="2">
    <source>
        <dbReference type="Proteomes" id="UP001148838"/>
    </source>
</evidence>
<evidence type="ECO:0000313" key="1">
    <source>
        <dbReference type="EMBL" id="KAJ4445898.1"/>
    </source>
</evidence>